<evidence type="ECO:0000259" key="2">
    <source>
        <dbReference type="Pfam" id="PF03795"/>
    </source>
</evidence>
<name>A0A841HIA7_9GAMM</name>
<dbReference type="InterPro" id="IPR005545">
    <property type="entry name" value="YCII"/>
</dbReference>
<organism evidence="3 4">
    <name type="scientific">Povalibacter uvarum</name>
    <dbReference type="NCBI Taxonomy" id="732238"/>
    <lineage>
        <taxon>Bacteria</taxon>
        <taxon>Pseudomonadati</taxon>
        <taxon>Pseudomonadota</taxon>
        <taxon>Gammaproteobacteria</taxon>
        <taxon>Steroidobacterales</taxon>
        <taxon>Steroidobacteraceae</taxon>
        <taxon>Povalibacter</taxon>
    </lineage>
</organism>
<dbReference type="RefSeq" id="WP_184330803.1">
    <property type="nucleotide sequence ID" value="NZ_JACHHZ010000002.1"/>
</dbReference>
<dbReference type="EMBL" id="JACHHZ010000002">
    <property type="protein sequence ID" value="MBB6092921.1"/>
    <property type="molecule type" value="Genomic_DNA"/>
</dbReference>
<sequence length="123" mass="13675">MLYSILIYGSEDRAAAWTEAEEKEVMDRHAALRAQLQSQGRLGPVMRLVPQKARTVRRGRPTSEITDGPYTETKEQLMGLYVIECASFEEALAAVKQLDFDTGVFEITPLVYMDPGALPAVTP</sequence>
<reference evidence="3 4" key="1">
    <citation type="submission" date="2020-08" db="EMBL/GenBank/DDBJ databases">
        <title>Genomic Encyclopedia of Type Strains, Phase IV (KMG-IV): sequencing the most valuable type-strain genomes for metagenomic binning, comparative biology and taxonomic classification.</title>
        <authorList>
            <person name="Goeker M."/>
        </authorList>
    </citation>
    <scope>NUCLEOTIDE SEQUENCE [LARGE SCALE GENOMIC DNA]</scope>
    <source>
        <strain evidence="3 4">DSM 26723</strain>
    </source>
</reference>
<dbReference type="AlphaFoldDB" id="A0A841HIA7"/>
<comment type="similarity">
    <text evidence="1">Belongs to the YciI family.</text>
</comment>
<dbReference type="InterPro" id="IPR011008">
    <property type="entry name" value="Dimeric_a/b-barrel"/>
</dbReference>
<evidence type="ECO:0000256" key="1">
    <source>
        <dbReference type="ARBA" id="ARBA00007689"/>
    </source>
</evidence>
<evidence type="ECO:0000313" key="4">
    <source>
        <dbReference type="Proteomes" id="UP000588068"/>
    </source>
</evidence>
<proteinExistence type="inferred from homology"/>
<protein>
    <recommendedName>
        <fullName evidence="2">YCII-related domain-containing protein</fullName>
    </recommendedName>
</protein>
<dbReference type="Proteomes" id="UP000588068">
    <property type="component" value="Unassembled WGS sequence"/>
</dbReference>
<dbReference type="PANTHER" id="PTHR35174:SF3">
    <property type="entry name" value="BLL7171 PROTEIN"/>
    <property type="match status" value="1"/>
</dbReference>
<evidence type="ECO:0000313" key="3">
    <source>
        <dbReference type="EMBL" id="MBB6092921.1"/>
    </source>
</evidence>
<keyword evidence="4" id="KW-1185">Reference proteome</keyword>
<dbReference type="PANTHER" id="PTHR35174">
    <property type="entry name" value="BLL7171 PROTEIN-RELATED"/>
    <property type="match status" value="1"/>
</dbReference>
<dbReference type="SUPFAM" id="SSF54909">
    <property type="entry name" value="Dimeric alpha+beta barrel"/>
    <property type="match status" value="1"/>
</dbReference>
<comment type="caution">
    <text evidence="3">The sequence shown here is derived from an EMBL/GenBank/DDBJ whole genome shotgun (WGS) entry which is preliminary data.</text>
</comment>
<dbReference type="Pfam" id="PF03795">
    <property type="entry name" value="YCII"/>
    <property type="match status" value="1"/>
</dbReference>
<accession>A0A841HIA7</accession>
<dbReference type="Gene3D" id="3.30.70.1060">
    <property type="entry name" value="Dimeric alpha+beta barrel"/>
    <property type="match status" value="1"/>
</dbReference>
<gene>
    <name evidence="3" type="ORF">HNQ60_001799</name>
</gene>
<feature type="domain" description="YCII-related" evidence="2">
    <location>
        <begin position="1"/>
        <end position="111"/>
    </location>
</feature>